<accession>A0A0U1NKB4</accession>
<dbReference type="RefSeq" id="WP_048598583.1">
    <property type="nucleotide sequence ID" value="NZ_CBFHGK010000002.1"/>
</dbReference>
<dbReference type="Pfam" id="PF03795">
    <property type="entry name" value="YCII"/>
    <property type="match status" value="1"/>
</dbReference>
<comment type="similarity">
    <text evidence="1">Belongs to the YciI family.</text>
</comment>
<evidence type="ECO:0000259" key="2">
    <source>
        <dbReference type="Pfam" id="PF03795"/>
    </source>
</evidence>
<evidence type="ECO:0000313" key="4">
    <source>
        <dbReference type="Proteomes" id="UP000048949"/>
    </source>
</evidence>
<proteinExistence type="inferred from homology"/>
<dbReference type="SUPFAM" id="SSF54909">
    <property type="entry name" value="Dimeric alpha+beta barrel"/>
    <property type="match status" value="1"/>
</dbReference>
<feature type="domain" description="YCII-related" evidence="2">
    <location>
        <begin position="1"/>
        <end position="86"/>
    </location>
</feature>
<dbReference type="InterPro" id="IPR005545">
    <property type="entry name" value="YCII"/>
</dbReference>
<dbReference type="Gene3D" id="3.30.70.1060">
    <property type="entry name" value="Dimeric alpha+beta barrel"/>
    <property type="match status" value="1"/>
</dbReference>
<evidence type="ECO:0000313" key="3">
    <source>
        <dbReference type="EMBL" id="CRK75184.1"/>
    </source>
</evidence>
<gene>
    <name evidence="3" type="ORF">NIG5292_01227</name>
</gene>
<dbReference type="AlphaFoldDB" id="A0A0U1NKB4"/>
<sequence>MLVSLIAKDKDGALDVRKANRDAHLAYIKSTGVVQQAGPILSDAGEMIGSVVILDVQSMADAKDWAASDPYALAGLFDSVELLHWNRVIGG</sequence>
<protein>
    <submittedName>
        <fullName evidence="3">YciI-like protein</fullName>
    </submittedName>
</protein>
<reference evidence="3 4" key="1">
    <citation type="submission" date="2015-04" db="EMBL/GenBank/DDBJ databases">
        <authorList>
            <person name="Syromyatnikov M.Y."/>
            <person name="Popov V.N."/>
        </authorList>
    </citation>
    <scope>NUCLEOTIDE SEQUENCE [LARGE SCALE GENOMIC DNA]</scope>
    <source>
        <strain evidence="3 4">CECT 5292</strain>
    </source>
</reference>
<keyword evidence="4" id="KW-1185">Reference proteome</keyword>
<name>A0A0U1NKB4_9RHOB</name>
<dbReference type="Proteomes" id="UP000048949">
    <property type="component" value="Unassembled WGS sequence"/>
</dbReference>
<dbReference type="InterPro" id="IPR051807">
    <property type="entry name" value="Sec-metab_biosynth-assoc"/>
</dbReference>
<dbReference type="PANTHER" id="PTHR33606:SF3">
    <property type="entry name" value="PROTEIN YCII"/>
    <property type="match status" value="1"/>
</dbReference>
<dbReference type="STRING" id="282199.GCA_001049735_01226"/>
<organism evidence="3 4">
    <name type="scientific">Nereida ignava</name>
    <dbReference type="NCBI Taxonomy" id="282199"/>
    <lineage>
        <taxon>Bacteria</taxon>
        <taxon>Pseudomonadati</taxon>
        <taxon>Pseudomonadota</taxon>
        <taxon>Alphaproteobacteria</taxon>
        <taxon>Rhodobacterales</taxon>
        <taxon>Roseobacteraceae</taxon>
        <taxon>Nereida</taxon>
    </lineage>
</organism>
<dbReference type="OrthoDB" id="2293521at2"/>
<dbReference type="PANTHER" id="PTHR33606">
    <property type="entry name" value="PROTEIN YCII"/>
    <property type="match status" value="1"/>
</dbReference>
<dbReference type="InterPro" id="IPR011008">
    <property type="entry name" value="Dimeric_a/b-barrel"/>
</dbReference>
<dbReference type="EMBL" id="CVQV01000005">
    <property type="protein sequence ID" value="CRK75184.1"/>
    <property type="molecule type" value="Genomic_DNA"/>
</dbReference>
<evidence type="ECO:0000256" key="1">
    <source>
        <dbReference type="ARBA" id="ARBA00007689"/>
    </source>
</evidence>